<name>A0ABM6KKZ3_9BACI</name>
<dbReference type="RefSeq" id="WP_088018800.1">
    <property type="nucleotide sequence ID" value="NZ_JBNILI010000001.1"/>
</dbReference>
<sequence>MFVKVYQYHIQTDKVSKYLSIQKKASDIYRKHLNVNTVYLQSKDDNTKWMEISTYRNEVEYNKTITLINEEEEIIRLYAEFQSLIVSGEEISEENYIEQNVKAASL</sequence>
<evidence type="ECO:0000313" key="1">
    <source>
        <dbReference type="EMBL" id="ART77175.1"/>
    </source>
</evidence>
<proteinExistence type="predicted"/>
<dbReference type="Proteomes" id="UP000195573">
    <property type="component" value="Chromosome"/>
</dbReference>
<accession>A0ABM6KKZ3</accession>
<keyword evidence="2" id="KW-1185">Reference proteome</keyword>
<evidence type="ECO:0008006" key="3">
    <source>
        <dbReference type="Google" id="ProtNLM"/>
    </source>
</evidence>
<gene>
    <name evidence="1" type="ORF">B4U37_14455</name>
</gene>
<dbReference type="EMBL" id="CP020880">
    <property type="protein sequence ID" value="ART77175.1"/>
    <property type="molecule type" value="Genomic_DNA"/>
</dbReference>
<organism evidence="1 2">
    <name type="scientific">Sutcliffiella horikoshii</name>
    <dbReference type="NCBI Taxonomy" id="79883"/>
    <lineage>
        <taxon>Bacteria</taxon>
        <taxon>Bacillati</taxon>
        <taxon>Bacillota</taxon>
        <taxon>Bacilli</taxon>
        <taxon>Bacillales</taxon>
        <taxon>Bacillaceae</taxon>
        <taxon>Sutcliffiella</taxon>
    </lineage>
</organism>
<evidence type="ECO:0000313" key="2">
    <source>
        <dbReference type="Proteomes" id="UP000195573"/>
    </source>
</evidence>
<protein>
    <recommendedName>
        <fullName evidence="3">ABM domain-containing protein</fullName>
    </recommendedName>
</protein>
<reference evidence="1 2" key="1">
    <citation type="submission" date="2017-04" db="EMBL/GenBank/DDBJ databases">
        <title>Complete Genome Sequence of the Bacillus horikoshii 20a strain from Cuatro Cienegas, Coahuila, Mexico.</title>
        <authorList>
            <person name="Zarza E."/>
            <person name="Alcaraz L.D."/>
            <person name="Aguilar-Salinas B."/>
            <person name="Islas A."/>
            <person name="Olmedo-Alvarez G."/>
        </authorList>
    </citation>
    <scope>NUCLEOTIDE SEQUENCE [LARGE SCALE GENOMIC DNA]</scope>
    <source>
        <strain evidence="1 2">20a</strain>
    </source>
</reference>